<feature type="transmembrane region" description="Helical" evidence="1">
    <location>
        <begin position="20"/>
        <end position="44"/>
    </location>
</feature>
<name>A0A843UDQ7_COLES</name>
<dbReference type="EMBL" id="NMUH01000496">
    <property type="protein sequence ID" value="MQL80246.1"/>
    <property type="molecule type" value="Genomic_DNA"/>
</dbReference>
<sequence>MVSVDESVLDRAARERWDSFVWLLRRVFFSSPGFMAALLLLLLAEYVTSAAEMNGSTAGAFASFEEKSKENERSVGSALENIRTGDYLNWFDIGIEEGSLEQRQHEREETCVDRRYRAYVRAIAEGGANSLILCNYAQFLYRVAHDHESEEVLLEGLLQADRASNVQFPRKAYGFQVEAGGKGVHEQAMLLLCVQHKNGVNLHGYCTASSLLKWREQGTDVNYYFDVSELIDFAGMWFNTHNQRRQLLHDHDIGWENTPGRCNGRYLKIYLGIHIPHKLTSTSLEQESSSTEERLTLAKEMSWAPSMVAGTIIASGLNTSSSEGVGTS</sequence>
<evidence type="ECO:0000256" key="1">
    <source>
        <dbReference type="SAM" id="Phobius"/>
    </source>
</evidence>
<evidence type="ECO:0000313" key="2">
    <source>
        <dbReference type="EMBL" id="MQL80246.1"/>
    </source>
</evidence>
<dbReference type="AlphaFoldDB" id="A0A843UDQ7"/>
<reference evidence="2" key="1">
    <citation type="submission" date="2017-07" db="EMBL/GenBank/DDBJ databases">
        <title>Taro Niue Genome Assembly and Annotation.</title>
        <authorList>
            <person name="Atibalentja N."/>
            <person name="Keating K."/>
            <person name="Fields C.J."/>
        </authorList>
    </citation>
    <scope>NUCLEOTIDE SEQUENCE</scope>
    <source>
        <strain evidence="2">Niue_2</strain>
        <tissue evidence="2">Leaf</tissue>
    </source>
</reference>
<organism evidence="2 3">
    <name type="scientific">Colocasia esculenta</name>
    <name type="common">Wild taro</name>
    <name type="synonym">Arum esculentum</name>
    <dbReference type="NCBI Taxonomy" id="4460"/>
    <lineage>
        <taxon>Eukaryota</taxon>
        <taxon>Viridiplantae</taxon>
        <taxon>Streptophyta</taxon>
        <taxon>Embryophyta</taxon>
        <taxon>Tracheophyta</taxon>
        <taxon>Spermatophyta</taxon>
        <taxon>Magnoliopsida</taxon>
        <taxon>Liliopsida</taxon>
        <taxon>Araceae</taxon>
        <taxon>Aroideae</taxon>
        <taxon>Colocasieae</taxon>
        <taxon>Colocasia</taxon>
    </lineage>
</organism>
<keyword evidence="1" id="KW-0812">Transmembrane</keyword>
<comment type="caution">
    <text evidence="2">The sequence shown here is derived from an EMBL/GenBank/DDBJ whole genome shotgun (WGS) entry which is preliminary data.</text>
</comment>
<dbReference type="Proteomes" id="UP000652761">
    <property type="component" value="Unassembled WGS sequence"/>
</dbReference>
<keyword evidence="1" id="KW-0472">Membrane</keyword>
<gene>
    <name evidence="2" type="ORF">Taro_012669</name>
</gene>
<proteinExistence type="predicted"/>
<protein>
    <submittedName>
        <fullName evidence="2">Uncharacterized protein</fullName>
    </submittedName>
</protein>
<keyword evidence="1" id="KW-1133">Transmembrane helix</keyword>
<dbReference type="OrthoDB" id="1924189at2759"/>
<evidence type="ECO:0000313" key="3">
    <source>
        <dbReference type="Proteomes" id="UP000652761"/>
    </source>
</evidence>
<keyword evidence="3" id="KW-1185">Reference proteome</keyword>
<accession>A0A843UDQ7</accession>